<accession>A0A4S4MV69</accession>
<keyword evidence="3" id="KW-0862">Zinc</keyword>
<evidence type="ECO:0000313" key="5">
    <source>
        <dbReference type="EMBL" id="THH29238.1"/>
    </source>
</evidence>
<evidence type="ECO:0000256" key="1">
    <source>
        <dbReference type="ARBA" id="ARBA00022723"/>
    </source>
</evidence>
<dbReference type="Gene3D" id="3.30.60.90">
    <property type="match status" value="1"/>
</dbReference>
<gene>
    <name evidence="5" type="ORF">EUX98_g4953</name>
</gene>
<feature type="compositionally biased region" description="Polar residues" evidence="4">
    <location>
        <begin position="26"/>
        <end position="36"/>
    </location>
</feature>
<keyword evidence="1" id="KW-0479">Metal-binding</keyword>
<organism evidence="5 6">
    <name type="scientific">Antrodiella citrinella</name>
    <dbReference type="NCBI Taxonomy" id="2447956"/>
    <lineage>
        <taxon>Eukaryota</taxon>
        <taxon>Fungi</taxon>
        <taxon>Dikarya</taxon>
        <taxon>Basidiomycota</taxon>
        <taxon>Agaricomycotina</taxon>
        <taxon>Agaricomycetes</taxon>
        <taxon>Polyporales</taxon>
        <taxon>Steccherinaceae</taxon>
        <taxon>Antrodiella</taxon>
    </lineage>
</organism>
<name>A0A4S4MV69_9APHY</name>
<dbReference type="InterPro" id="IPR043145">
    <property type="entry name" value="Znf_ZZ_sf"/>
</dbReference>
<dbReference type="PROSITE" id="PS00018">
    <property type="entry name" value="EF_HAND_1"/>
    <property type="match status" value="1"/>
</dbReference>
<evidence type="ECO:0000313" key="6">
    <source>
        <dbReference type="Proteomes" id="UP000308730"/>
    </source>
</evidence>
<evidence type="ECO:0000256" key="2">
    <source>
        <dbReference type="ARBA" id="ARBA00022771"/>
    </source>
</evidence>
<dbReference type="SUPFAM" id="SSF57850">
    <property type="entry name" value="RING/U-box"/>
    <property type="match status" value="1"/>
</dbReference>
<sequence length="1394" mass="157526">MPEPQMDKPMPPLPEQPSPIPYTVASPESLSSSQGALSPAPIGSESSTQGALSPASPDPSFPQAPPPMMFSPIMNLYSVGVLAQVDAGPKNTKAEKLLDKLDDTVAADKDPKGLVQTGVAVVKNVLNSSGALKIIEAGVNTFVDDIPWLMKGLDEVAKIHPVVTVAVLAFKAVYTMEMTRRENDRRIRSLYVEMKDMIAVLIQLREVKDPDDLGPDGKTISSRMGGLCEKAASDIKDCANACDSYSKKRLVVKVLKGHTWEGKLVGFVGTFTQRKTDFQQALSIHTARTVDAIQVTVKAVEAAIANMDQRMAVFMEMFAANVPPNEMTMRVKIQEKGDPNTVLNNDAILRELNDFENTTFLKQGSVSSSKIRGTYSVKDLKEELQENLEVCISENFLIFERKFTLHQNQLQEQLTKSLQEVIVAVKEGPHDRIKNPELKVLWKDMNWRRNVKASLFVMTLRDHFREKGEEDSSGIQALEDWALKYIDATWMQSIMEAFDDDASGYITIAELNRFTDNRPEVLKWSMPHWIAYWAVGWQLTTQKYKALIEELMSKMFAMVPYLLPENRRRADYYLSLVYKFVAQITMGLTYPNEVPEHVAEKFTPYVEYEEQRLRKNLELIKHDIDALDTVHVVAGGRIEKHLLPIMYLLLSRDFKLFKVAQAKILHDEELWDAADSLMWVHDAVIYRVQDLNDLFKQRKLDVDLQFKKFACGILDYMHDTGSLWAMSKIREAGFQTSKFTLEELNADPMPEEKDVLNYPLKDKNPFACHAFSIYDNTGLADIPELEETNLVKLIQGTWVGYNYNETEYPCSTMDIYHFNPDSPNQPTFSSSCPGHEIDNGPFKLSGSCSKAEDGTIKVTFQSAYEEGKGTEYFIGQLDKEGSLVGYRSWSADVSETNYSDRFIYRRTTMEIMMCRPSPAELKENKYRSLWQYAIKYTLSEVRRKSWSWSHFAERRRIRKQYIKLNIGYWLYGRPLTDDEHKEFLACRKALTPSESVFYRTIREYLLATMPNHYGLVCDGCRNPFGGDRFLCLDCPTPDQKFWDTCDACDMPCLDKNIDRGDDRKNHTPNHDILKLRTALTYRDMPAFYQSGWEALRQARLYFDEVAAAAAKQKKVPDNMRGEALKQQIVRLTIQTVSTRASSPNLRTPSTPIGGSLSAINDTNLIPVSAINNTPHPDSEDSSEADESSADASPSKQPKPLVLVNGDAVSTPVAAVTAAEPDTDDGPKETHCGVCKKLVQMPCWYCTQCAECFLCDNCESKTLLSCLSCHQIYVQPIWFYGGGPDDNFQCSVCTFKKVSPPKVDKSTQHVYTHPLVRCKPRVEDSVDAKEPTTEQRITTLEQRAGDMDTKLDQLVEKFTHMEQTLAMVGETMQLIAAGFKKPEANGSAQNGIRLA</sequence>
<feature type="compositionally biased region" description="Polar residues" evidence="4">
    <location>
        <begin position="1138"/>
        <end position="1175"/>
    </location>
</feature>
<feature type="region of interest" description="Disordered" evidence="4">
    <location>
        <begin position="1138"/>
        <end position="1201"/>
    </location>
</feature>
<proteinExistence type="predicted"/>
<dbReference type="EMBL" id="SGPM01000133">
    <property type="protein sequence ID" value="THH29238.1"/>
    <property type="molecule type" value="Genomic_DNA"/>
</dbReference>
<dbReference type="OrthoDB" id="2122982at2759"/>
<evidence type="ECO:0000256" key="4">
    <source>
        <dbReference type="SAM" id="MobiDB-lite"/>
    </source>
</evidence>
<dbReference type="InterPro" id="IPR018247">
    <property type="entry name" value="EF_Hand_1_Ca_BS"/>
</dbReference>
<dbReference type="GO" id="GO:0008270">
    <property type="term" value="F:zinc ion binding"/>
    <property type="evidence" value="ECO:0007669"/>
    <property type="project" value="UniProtKB-KW"/>
</dbReference>
<keyword evidence="6" id="KW-1185">Reference proteome</keyword>
<evidence type="ECO:0000256" key="3">
    <source>
        <dbReference type="ARBA" id="ARBA00022833"/>
    </source>
</evidence>
<feature type="compositionally biased region" description="Pro residues" evidence="4">
    <location>
        <begin position="56"/>
        <end position="67"/>
    </location>
</feature>
<keyword evidence="2" id="KW-0863">Zinc-finger</keyword>
<protein>
    <submittedName>
        <fullName evidence="5">Uncharacterized protein</fullName>
    </submittedName>
</protein>
<feature type="compositionally biased region" description="Pro residues" evidence="4">
    <location>
        <begin position="1"/>
        <end position="20"/>
    </location>
</feature>
<feature type="compositionally biased region" description="Acidic residues" evidence="4">
    <location>
        <begin position="1179"/>
        <end position="1188"/>
    </location>
</feature>
<dbReference type="Proteomes" id="UP000308730">
    <property type="component" value="Unassembled WGS sequence"/>
</dbReference>
<reference evidence="5 6" key="1">
    <citation type="submission" date="2019-02" db="EMBL/GenBank/DDBJ databases">
        <title>Genome sequencing of the rare red list fungi Antrodiella citrinella (Flaviporus citrinellus).</title>
        <authorList>
            <person name="Buettner E."/>
            <person name="Kellner H."/>
        </authorList>
    </citation>
    <scope>NUCLEOTIDE SEQUENCE [LARGE SCALE GENOMIC DNA]</scope>
    <source>
        <strain evidence="5 6">DSM 108506</strain>
    </source>
</reference>
<feature type="region of interest" description="Disordered" evidence="4">
    <location>
        <begin position="1"/>
        <end position="67"/>
    </location>
</feature>
<comment type="caution">
    <text evidence="5">The sequence shown here is derived from an EMBL/GenBank/DDBJ whole genome shotgun (WGS) entry which is preliminary data.</text>
</comment>